<evidence type="ECO:0000313" key="2">
    <source>
        <dbReference type="Proteomes" id="UP000308652"/>
    </source>
</evidence>
<keyword evidence="2" id="KW-1185">Reference proteome</keyword>
<proteinExistence type="predicted"/>
<name>A0A5C3LIM8_9AGAR</name>
<dbReference type="OrthoDB" id="3239511at2759"/>
<dbReference type="EMBL" id="ML213674">
    <property type="protein sequence ID" value="TFK32475.1"/>
    <property type="molecule type" value="Genomic_DNA"/>
</dbReference>
<protein>
    <submittedName>
        <fullName evidence="1">Uncharacterized protein</fullName>
    </submittedName>
</protein>
<dbReference type="Proteomes" id="UP000308652">
    <property type="component" value="Unassembled WGS sequence"/>
</dbReference>
<evidence type="ECO:0000313" key="1">
    <source>
        <dbReference type="EMBL" id="TFK32475.1"/>
    </source>
</evidence>
<sequence length="400" mass="45963">MYRCVMAKIRGLGGLAPCPVCLVPRNELLSPVHTVHPLRTQEDTSVTILTALQSTSGNAFWEIAHSDPHATISWDWLHSHSAGLGGKHLWPELQEYLKHEPFQRSDRQKVDDQMKSLPRWCDLNHFDKVFDMHFADATKWEDITKLAPYVLHNILEKSVTPHGYLLLCCLRSYIKLDIYASLDLHTEKTLAAGKNALKDFINLMIQYAEATKDVLPGDWQFIKMHSNRHVFDDITAKGVSRGFSTNQNEKMHGPLKDSYQFNTNFKDVASQILKIDHHLFIAKYIRNNINQLHEETESTTDHREPIIKIIGNIYLGSKQKECSLDMLELSKKSSDQGYIQFRIKLAKFLNEYLPAISTGHPPVKLKKDALHWFFPWMQQLELSPKKRKILASSASVLNLK</sequence>
<dbReference type="STRING" id="68775.A0A5C3LIM8"/>
<organism evidence="1 2">
    <name type="scientific">Crucibulum laeve</name>
    <dbReference type="NCBI Taxonomy" id="68775"/>
    <lineage>
        <taxon>Eukaryota</taxon>
        <taxon>Fungi</taxon>
        <taxon>Dikarya</taxon>
        <taxon>Basidiomycota</taxon>
        <taxon>Agaricomycotina</taxon>
        <taxon>Agaricomycetes</taxon>
        <taxon>Agaricomycetidae</taxon>
        <taxon>Agaricales</taxon>
        <taxon>Agaricineae</taxon>
        <taxon>Nidulariaceae</taxon>
        <taxon>Crucibulum</taxon>
    </lineage>
</organism>
<reference evidence="1 2" key="1">
    <citation type="journal article" date="2019" name="Nat. Ecol. Evol.">
        <title>Megaphylogeny resolves global patterns of mushroom evolution.</title>
        <authorList>
            <person name="Varga T."/>
            <person name="Krizsan K."/>
            <person name="Foldi C."/>
            <person name="Dima B."/>
            <person name="Sanchez-Garcia M."/>
            <person name="Sanchez-Ramirez S."/>
            <person name="Szollosi G.J."/>
            <person name="Szarkandi J.G."/>
            <person name="Papp V."/>
            <person name="Albert L."/>
            <person name="Andreopoulos W."/>
            <person name="Angelini C."/>
            <person name="Antonin V."/>
            <person name="Barry K.W."/>
            <person name="Bougher N.L."/>
            <person name="Buchanan P."/>
            <person name="Buyck B."/>
            <person name="Bense V."/>
            <person name="Catcheside P."/>
            <person name="Chovatia M."/>
            <person name="Cooper J."/>
            <person name="Damon W."/>
            <person name="Desjardin D."/>
            <person name="Finy P."/>
            <person name="Geml J."/>
            <person name="Haridas S."/>
            <person name="Hughes K."/>
            <person name="Justo A."/>
            <person name="Karasinski D."/>
            <person name="Kautmanova I."/>
            <person name="Kiss B."/>
            <person name="Kocsube S."/>
            <person name="Kotiranta H."/>
            <person name="LaButti K.M."/>
            <person name="Lechner B.E."/>
            <person name="Liimatainen K."/>
            <person name="Lipzen A."/>
            <person name="Lukacs Z."/>
            <person name="Mihaltcheva S."/>
            <person name="Morgado L.N."/>
            <person name="Niskanen T."/>
            <person name="Noordeloos M.E."/>
            <person name="Ohm R.A."/>
            <person name="Ortiz-Santana B."/>
            <person name="Ovrebo C."/>
            <person name="Racz N."/>
            <person name="Riley R."/>
            <person name="Savchenko A."/>
            <person name="Shiryaev A."/>
            <person name="Soop K."/>
            <person name="Spirin V."/>
            <person name="Szebenyi C."/>
            <person name="Tomsovsky M."/>
            <person name="Tulloss R.E."/>
            <person name="Uehling J."/>
            <person name="Grigoriev I.V."/>
            <person name="Vagvolgyi C."/>
            <person name="Papp T."/>
            <person name="Martin F.M."/>
            <person name="Miettinen O."/>
            <person name="Hibbett D.S."/>
            <person name="Nagy L.G."/>
        </authorList>
    </citation>
    <scope>NUCLEOTIDE SEQUENCE [LARGE SCALE GENOMIC DNA]</scope>
    <source>
        <strain evidence="1 2">CBS 166.37</strain>
    </source>
</reference>
<dbReference type="AlphaFoldDB" id="A0A5C3LIM8"/>
<gene>
    <name evidence="1" type="ORF">BDQ12DRAFT_773338</name>
</gene>
<accession>A0A5C3LIM8</accession>